<name>A0ABW0W0P8_9BACL</name>
<dbReference type="SMART" id="SM00849">
    <property type="entry name" value="Lactamase_B"/>
    <property type="match status" value="1"/>
</dbReference>
<dbReference type="Pfam" id="PF12706">
    <property type="entry name" value="Lactamase_B_2"/>
    <property type="match status" value="1"/>
</dbReference>
<dbReference type="InterPro" id="IPR050114">
    <property type="entry name" value="UPF0173_UPF0282_UlaG_hydrolase"/>
</dbReference>
<organism evidence="5 6">
    <name type="scientific">Paenibacillus solisilvae</name>
    <dbReference type="NCBI Taxonomy" id="2486751"/>
    <lineage>
        <taxon>Bacteria</taxon>
        <taxon>Bacillati</taxon>
        <taxon>Bacillota</taxon>
        <taxon>Bacilli</taxon>
        <taxon>Bacillales</taxon>
        <taxon>Paenibacillaceae</taxon>
        <taxon>Paenibacillus</taxon>
    </lineage>
</organism>
<evidence type="ECO:0000313" key="5">
    <source>
        <dbReference type="EMBL" id="MFC5650005.1"/>
    </source>
</evidence>
<feature type="domain" description="Metallo-beta-lactamase" evidence="4">
    <location>
        <begin position="7"/>
        <end position="178"/>
    </location>
</feature>
<dbReference type="SUPFAM" id="SSF56281">
    <property type="entry name" value="Metallo-hydrolase/oxidoreductase"/>
    <property type="match status" value="1"/>
</dbReference>
<dbReference type="Gene3D" id="3.60.15.10">
    <property type="entry name" value="Ribonuclease Z/Hydroxyacylglutathione hydrolase-like"/>
    <property type="match status" value="1"/>
</dbReference>
<comment type="function">
    <text evidence="2">Counteracts the endogenous Pycsar antiviral defense system. Phosphodiesterase that enables metal-dependent hydrolysis of host cyclic nucleotide Pycsar defense signals such as cCMP and cUMP.</text>
</comment>
<evidence type="ECO:0000259" key="4">
    <source>
        <dbReference type="SMART" id="SM00849"/>
    </source>
</evidence>
<dbReference type="PANTHER" id="PTHR43546:SF3">
    <property type="entry name" value="UPF0173 METAL-DEPENDENT HYDROLASE MJ1163"/>
    <property type="match status" value="1"/>
</dbReference>
<evidence type="ECO:0000256" key="1">
    <source>
        <dbReference type="ARBA" id="ARBA00034221"/>
    </source>
</evidence>
<dbReference type="EMBL" id="JBHSOW010000043">
    <property type="protein sequence ID" value="MFC5650005.1"/>
    <property type="molecule type" value="Genomic_DNA"/>
</dbReference>
<protein>
    <submittedName>
        <fullName evidence="5">MBL fold metallo-hydrolase</fullName>
    </submittedName>
</protein>
<comment type="catalytic activity">
    <reaction evidence="1">
        <text>3',5'-cyclic CMP + H2O = CMP + H(+)</text>
        <dbReference type="Rhea" id="RHEA:72675"/>
        <dbReference type="ChEBI" id="CHEBI:15377"/>
        <dbReference type="ChEBI" id="CHEBI:15378"/>
        <dbReference type="ChEBI" id="CHEBI:58003"/>
        <dbReference type="ChEBI" id="CHEBI:60377"/>
    </reaction>
    <physiologicalReaction direction="left-to-right" evidence="1">
        <dbReference type="Rhea" id="RHEA:72676"/>
    </physiologicalReaction>
</comment>
<evidence type="ECO:0000313" key="6">
    <source>
        <dbReference type="Proteomes" id="UP001596047"/>
    </source>
</evidence>
<sequence length="245" mass="26581">MKIQKLPWAGIRVEVEQTSIVIDPLFHFPAKYGEPHERFYPLDEFGSVDAVLITHHHGDHFDQAAISTYYGADIPVYMPQESIALAAAHELKSVQGVTVGQSIEIGSLTASATFSVDGFGDPQVAWVVEGGGKKLIHCGDTLWHGSWWRIEKAYGPFDAACLPVNGAVLEPPGVTPSGQPIVLNPEQAVSAAVVLKASVLVPIHYKAIHYPPLYTETPNVLERLEQSANGKVKLAVLKAKEFLAL</sequence>
<comment type="catalytic activity">
    <reaction evidence="3">
        <text>3',5'-cyclic UMP + H2O = UMP + H(+)</text>
        <dbReference type="Rhea" id="RHEA:70575"/>
        <dbReference type="ChEBI" id="CHEBI:15377"/>
        <dbReference type="ChEBI" id="CHEBI:15378"/>
        <dbReference type="ChEBI" id="CHEBI:57865"/>
        <dbReference type="ChEBI" id="CHEBI:184387"/>
    </reaction>
    <physiologicalReaction direction="left-to-right" evidence="3">
        <dbReference type="Rhea" id="RHEA:70576"/>
    </physiologicalReaction>
</comment>
<dbReference type="Proteomes" id="UP001596047">
    <property type="component" value="Unassembled WGS sequence"/>
</dbReference>
<accession>A0ABW0W0P8</accession>
<evidence type="ECO:0000256" key="3">
    <source>
        <dbReference type="ARBA" id="ARBA00048505"/>
    </source>
</evidence>
<dbReference type="InterPro" id="IPR036866">
    <property type="entry name" value="RibonucZ/Hydroxyglut_hydro"/>
</dbReference>
<dbReference type="RefSeq" id="WP_379188556.1">
    <property type="nucleotide sequence ID" value="NZ_JBHSOW010000043.1"/>
</dbReference>
<dbReference type="InterPro" id="IPR001279">
    <property type="entry name" value="Metallo-B-lactamas"/>
</dbReference>
<proteinExistence type="predicted"/>
<keyword evidence="6" id="KW-1185">Reference proteome</keyword>
<comment type="caution">
    <text evidence="5">The sequence shown here is derived from an EMBL/GenBank/DDBJ whole genome shotgun (WGS) entry which is preliminary data.</text>
</comment>
<reference evidence="6" key="1">
    <citation type="journal article" date="2019" name="Int. J. Syst. Evol. Microbiol.">
        <title>The Global Catalogue of Microorganisms (GCM) 10K type strain sequencing project: providing services to taxonomists for standard genome sequencing and annotation.</title>
        <authorList>
            <consortium name="The Broad Institute Genomics Platform"/>
            <consortium name="The Broad Institute Genome Sequencing Center for Infectious Disease"/>
            <person name="Wu L."/>
            <person name="Ma J."/>
        </authorList>
    </citation>
    <scope>NUCLEOTIDE SEQUENCE [LARGE SCALE GENOMIC DNA]</scope>
    <source>
        <strain evidence="6">CGMCC 1.3240</strain>
    </source>
</reference>
<gene>
    <name evidence="5" type="ORF">ACFPYJ_12920</name>
</gene>
<dbReference type="PANTHER" id="PTHR43546">
    <property type="entry name" value="UPF0173 METAL-DEPENDENT HYDROLASE MJ1163-RELATED"/>
    <property type="match status" value="1"/>
</dbReference>
<evidence type="ECO:0000256" key="2">
    <source>
        <dbReference type="ARBA" id="ARBA00034301"/>
    </source>
</evidence>